<reference evidence="1" key="1">
    <citation type="submission" date="2022-06" db="EMBL/GenBank/DDBJ databases">
        <title>Uncovering the hologenomic basis of an extraordinary plant invasion.</title>
        <authorList>
            <person name="Bieker V.C."/>
            <person name="Martin M.D."/>
            <person name="Gilbert T."/>
            <person name="Hodgins K."/>
            <person name="Battlay P."/>
            <person name="Petersen B."/>
            <person name="Wilson J."/>
        </authorList>
    </citation>
    <scope>NUCLEOTIDE SEQUENCE</scope>
    <source>
        <strain evidence="1">AA19_3_7</strain>
        <tissue evidence="1">Leaf</tissue>
    </source>
</reference>
<dbReference type="EMBL" id="JAMZMK010011220">
    <property type="protein sequence ID" value="KAI7728409.1"/>
    <property type="molecule type" value="Genomic_DNA"/>
</dbReference>
<keyword evidence="2" id="KW-1185">Reference proteome</keyword>
<evidence type="ECO:0000313" key="2">
    <source>
        <dbReference type="Proteomes" id="UP001206925"/>
    </source>
</evidence>
<proteinExistence type="predicted"/>
<comment type="caution">
    <text evidence="1">The sequence shown here is derived from an EMBL/GenBank/DDBJ whole genome shotgun (WGS) entry which is preliminary data.</text>
</comment>
<sequence length="51" mass="5386">MGCNGSVSAATHGVDEAVVDIGVPVVRLGFTATDGCECLVIPWCRWVFLAY</sequence>
<dbReference type="AlphaFoldDB" id="A0AAD5G4F8"/>
<evidence type="ECO:0000313" key="1">
    <source>
        <dbReference type="EMBL" id="KAI7728409.1"/>
    </source>
</evidence>
<dbReference type="Proteomes" id="UP001206925">
    <property type="component" value="Unassembled WGS sequence"/>
</dbReference>
<organism evidence="1 2">
    <name type="scientific">Ambrosia artemisiifolia</name>
    <name type="common">Common ragweed</name>
    <dbReference type="NCBI Taxonomy" id="4212"/>
    <lineage>
        <taxon>Eukaryota</taxon>
        <taxon>Viridiplantae</taxon>
        <taxon>Streptophyta</taxon>
        <taxon>Embryophyta</taxon>
        <taxon>Tracheophyta</taxon>
        <taxon>Spermatophyta</taxon>
        <taxon>Magnoliopsida</taxon>
        <taxon>eudicotyledons</taxon>
        <taxon>Gunneridae</taxon>
        <taxon>Pentapetalae</taxon>
        <taxon>asterids</taxon>
        <taxon>campanulids</taxon>
        <taxon>Asterales</taxon>
        <taxon>Asteraceae</taxon>
        <taxon>Asteroideae</taxon>
        <taxon>Heliantheae alliance</taxon>
        <taxon>Heliantheae</taxon>
        <taxon>Ambrosia</taxon>
    </lineage>
</organism>
<name>A0AAD5G4F8_AMBAR</name>
<gene>
    <name evidence="1" type="ORF">M8C21_006367</name>
</gene>
<protein>
    <submittedName>
        <fullName evidence="1">Uncharacterized protein</fullName>
    </submittedName>
</protein>
<accession>A0AAD5G4F8</accession>